<dbReference type="SUPFAM" id="SSF53098">
    <property type="entry name" value="Ribonuclease H-like"/>
    <property type="match status" value="1"/>
</dbReference>
<dbReference type="GeneID" id="113724459"/>
<feature type="region of interest" description="Disordered" evidence="11">
    <location>
        <begin position="617"/>
        <end position="637"/>
    </location>
</feature>
<dbReference type="Pfam" id="PF05699">
    <property type="entry name" value="Dimer_Tnp_hAT"/>
    <property type="match status" value="1"/>
</dbReference>
<keyword evidence="6" id="KW-0805">Transcription regulation</keyword>
<evidence type="ECO:0000256" key="10">
    <source>
        <dbReference type="PROSITE-ProRule" id="PRU00027"/>
    </source>
</evidence>
<dbReference type="SMART" id="SM00614">
    <property type="entry name" value="ZnF_BED"/>
    <property type="match status" value="1"/>
</dbReference>
<dbReference type="GO" id="GO:0003677">
    <property type="term" value="F:DNA binding"/>
    <property type="evidence" value="ECO:0007669"/>
    <property type="project" value="UniProtKB-KW"/>
</dbReference>
<sequence>MLEKIGKVLVLWQYRAPAVAVLWQYSSSCPSVPKEGGSTQLLEKSASKQSSAGGSRPKVSARVYALDHQQIPDSTEMDTSMRYPNSISIEKDGDTGSSDSIEETGHTNHQSQCPDTSAIGKKKLPPKATINMPGKKRRLSSEVWDYFDIIPKKDPNDELKCRCKKCGNEYSAESKSGTGNLHRHVKRCVKMTTKDIGQYLITSDKGALATRNAQFSQDKFRELLVHAIVRHELPFSFVEHEGIKNVLTYLEPQIKHMTRNTAKSDVKKLHAKEVNRLGSELRGCPSRICLTSDAWTSIVTDGYLSLTAHFIDSNWLLQKKILNFSYMPPPHNGVALAEKIYSLASSWGIERKLFAITLDNASANDSCVAILKNQLKLKNSLICDGVLFHVRCCAHILNLIVQDGLKEIDKSVELIRECVKYVKGSQTRKLRFTECVTQTSLDSKKALVQDVPTRWNSTYRMLSSALYYRLAFCHLQLSDSNFRSCPSLEEWGRVEKICSFLQVFYEATNAFSGSKYPTSNLYFPQVFKIQLKLSEECNSSDDFMKRIASQMFVKFNKYWSEFNLLLAIAVVFDPRYKFQFIEFSYNKLYGPGSNELVKVRNALFDVYNEYVKISNTPGASSSCSRGSNEVYSPHGAKKQEDNQSFDILEEFDQFDTFEFACSAQKSQLELYLDEPRAKRSSLIIVLDYWKAQQFRFPDLSKLARDILCVPVSTVASESAFSLGVAMNVIAVIKAVRLQLEVAWRMHKFGIIMNAAVVNDEGRSIGWPWSTTLL</sequence>
<evidence type="ECO:0000256" key="7">
    <source>
        <dbReference type="ARBA" id="ARBA00023125"/>
    </source>
</evidence>
<keyword evidence="5" id="KW-0862">Zinc</keyword>
<evidence type="ECO:0000313" key="13">
    <source>
        <dbReference type="Proteomes" id="UP001652660"/>
    </source>
</evidence>
<dbReference type="Pfam" id="PF14372">
    <property type="entry name" value="hAT-like_RNase-H"/>
    <property type="match status" value="1"/>
</dbReference>
<gene>
    <name evidence="14" type="primary">LOC113724459</name>
</gene>
<dbReference type="InterPro" id="IPR003656">
    <property type="entry name" value="Znf_BED"/>
</dbReference>
<evidence type="ECO:0000256" key="4">
    <source>
        <dbReference type="ARBA" id="ARBA00022771"/>
    </source>
</evidence>
<feature type="compositionally biased region" description="Polar residues" evidence="11">
    <location>
        <begin position="617"/>
        <end position="630"/>
    </location>
</feature>
<keyword evidence="3" id="KW-0479">Metal-binding</keyword>
<dbReference type="OrthoDB" id="1873329at2759"/>
<keyword evidence="13" id="KW-1185">Reference proteome</keyword>
<evidence type="ECO:0000313" key="14">
    <source>
        <dbReference type="RefSeq" id="XP_027103161.1"/>
    </source>
</evidence>
<dbReference type="Pfam" id="PF02892">
    <property type="entry name" value="zf-BED"/>
    <property type="match status" value="1"/>
</dbReference>
<comment type="subunit">
    <text evidence="2">Homodimer.</text>
</comment>
<dbReference type="InterPro" id="IPR008906">
    <property type="entry name" value="HATC_C_dom"/>
</dbReference>
<evidence type="ECO:0000256" key="2">
    <source>
        <dbReference type="ARBA" id="ARBA00011738"/>
    </source>
</evidence>
<feature type="region of interest" description="Disordered" evidence="11">
    <location>
        <begin position="33"/>
        <end position="135"/>
    </location>
</feature>
<accession>A0A6P6VKE3</accession>
<keyword evidence="4 10" id="KW-0863">Zinc-finger</keyword>
<dbReference type="PANTHER" id="PTHR46481">
    <property type="entry name" value="ZINC FINGER BED DOMAIN-CONTAINING PROTEIN 4"/>
    <property type="match status" value="1"/>
</dbReference>
<dbReference type="PANTHER" id="PTHR46481:SF6">
    <property type="entry name" value="ZINC FINGER BED DOMAIN-CONTAINING PROTEIN RICESLEEPER 2-LIKE"/>
    <property type="match status" value="1"/>
</dbReference>
<dbReference type="GO" id="GO:0008270">
    <property type="term" value="F:zinc ion binding"/>
    <property type="evidence" value="ECO:0007669"/>
    <property type="project" value="UniProtKB-KW"/>
</dbReference>
<evidence type="ECO:0000256" key="3">
    <source>
        <dbReference type="ARBA" id="ARBA00022723"/>
    </source>
</evidence>
<evidence type="ECO:0000256" key="1">
    <source>
        <dbReference type="ARBA" id="ARBA00004123"/>
    </source>
</evidence>
<reference evidence="13" key="1">
    <citation type="journal article" date="2025" name="Foods">
        <title>Unveiling the Microbial Signatures of Arabica Coffee Cherries: Insights into Ripeness Specific Diversity, Functional Traits, and Implications for Quality and Safety.</title>
        <authorList>
            <consortium name="RefSeq"/>
            <person name="Tenea G.N."/>
            <person name="Cifuentes V."/>
            <person name="Reyes P."/>
            <person name="Cevallos-Vallejos M."/>
        </authorList>
    </citation>
    <scope>NUCLEOTIDE SEQUENCE [LARGE SCALE GENOMIC DNA]</scope>
</reference>
<reference evidence="14" key="2">
    <citation type="submission" date="2025-08" db="UniProtKB">
        <authorList>
            <consortium name="RefSeq"/>
        </authorList>
    </citation>
    <scope>IDENTIFICATION</scope>
    <source>
        <tissue evidence="14">Leaves</tissue>
    </source>
</reference>
<name>A0A6P6VKE3_COFAR</name>
<feature type="domain" description="BED-type" evidence="12">
    <location>
        <begin position="138"/>
        <end position="196"/>
    </location>
</feature>
<dbReference type="InterPro" id="IPR036236">
    <property type="entry name" value="Znf_C2H2_sf"/>
</dbReference>
<dbReference type="GO" id="GO:0046983">
    <property type="term" value="F:protein dimerization activity"/>
    <property type="evidence" value="ECO:0007669"/>
    <property type="project" value="InterPro"/>
</dbReference>
<evidence type="ECO:0000256" key="9">
    <source>
        <dbReference type="ARBA" id="ARBA00023242"/>
    </source>
</evidence>
<evidence type="ECO:0000256" key="5">
    <source>
        <dbReference type="ARBA" id="ARBA00022833"/>
    </source>
</evidence>
<protein>
    <submittedName>
        <fullName evidence="14">Zinc finger BED domain-containing protein RICESLEEPER 2-like</fullName>
    </submittedName>
</protein>
<proteinExistence type="predicted"/>
<dbReference type="InterPro" id="IPR012337">
    <property type="entry name" value="RNaseH-like_sf"/>
</dbReference>
<evidence type="ECO:0000256" key="11">
    <source>
        <dbReference type="SAM" id="MobiDB-lite"/>
    </source>
</evidence>
<evidence type="ECO:0000259" key="12">
    <source>
        <dbReference type="PROSITE" id="PS50808"/>
    </source>
</evidence>
<keyword evidence="8" id="KW-0804">Transcription</keyword>
<evidence type="ECO:0000256" key="6">
    <source>
        <dbReference type="ARBA" id="ARBA00023015"/>
    </source>
</evidence>
<keyword evidence="9" id="KW-0539">Nucleus</keyword>
<dbReference type="GO" id="GO:0005634">
    <property type="term" value="C:nucleus"/>
    <property type="evidence" value="ECO:0007669"/>
    <property type="project" value="UniProtKB-SubCell"/>
</dbReference>
<comment type="subcellular location">
    <subcellularLocation>
        <location evidence="1">Nucleus</location>
    </subcellularLocation>
</comment>
<evidence type="ECO:0000256" key="8">
    <source>
        <dbReference type="ARBA" id="ARBA00023163"/>
    </source>
</evidence>
<keyword evidence="7" id="KW-0238">DNA-binding</keyword>
<dbReference type="PROSITE" id="PS50808">
    <property type="entry name" value="ZF_BED"/>
    <property type="match status" value="1"/>
</dbReference>
<dbReference type="InterPro" id="IPR025525">
    <property type="entry name" value="hAT-like_transposase_RNase-H"/>
</dbReference>
<dbReference type="InterPro" id="IPR052035">
    <property type="entry name" value="ZnF_BED_domain_contain"/>
</dbReference>
<dbReference type="Proteomes" id="UP001652660">
    <property type="component" value="Chromosome 2c"/>
</dbReference>
<dbReference type="AlphaFoldDB" id="A0A6P6VKE3"/>
<dbReference type="RefSeq" id="XP_027103161.1">
    <property type="nucleotide sequence ID" value="XM_027247360.1"/>
</dbReference>
<dbReference type="SUPFAM" id="SSF57667">
    <property type="entry name" value="beta-beta-alpha zinc fingers"/>
    <property type="match status" value="1"/>
</dbReference>
<organism evidence="13 14">
    <name type="scientific">Coffea arabica</name>
    <name type="common">Arabian coffee</name>
    <dbReference type="NCBI Taxonomy" id="13443"/>
    <lineage>
        <taxon>Eukaryota</taxon>
        <taxon>Viridiplantae</taxon>
        <taxon>Streptophyta</taxon>
        <taxon>Embryophyta</taxon>
        <taxon>Tracheophyta</taxon>
        <taxon>Spermatophyta</taxon>
        <taxon>Magnoliopsida</taxon>
        <taxon>eudicotyledons</taxon>
        <taxon>Gunneridae</taxon>
        <taxon>Pentapetalae</taxon>
        <taxon>asterids</taxon>
        <taxon>lamiids</taxon>
        <taxon>Gentianales</taxon>
        <taxon>Rubiaceae</taxon>
        <taxon>Ixoroideae</taxon>
        <taxon>Gardenieae complex</taxon>
        <taxon>Bertiereae - Coffeeae clade</taxon>
        <taxon>Coffeeae</taxon>
        <taxon>Coffea</taxon>
    </lineage>
</organism>